<comment type="caution">
    <text evidence="6">The sequence shown here is derived from an EMBL/GenBank/DDBJ whole genome shotgun (WGS) entry which is preliminary data.</text>
</comment>
<proteinExistence type="predicted"/>
<keyword evidence="1" id="KW-0805">Transcription regulation</keyword>
<dbReference type="SUPFAM" id="SSF51215">
    <property type="entry name" value="Regulatory protein AraC"/>
    <property type="match status" value="1"/>
</dbReference>
<keyword evidence="3" id="KW-0010">Activator</keyword>
<gene>
    <name evidence="6" type="primary">rhaS_3</name>
    <name evidence="6" type="ORF">GALL_345750</name>
</gene>
<dbReference type="InterPro" id="IPR003313">
    <property type="entry name" value="AraC-bd"/>
</dbReference>
<dbReference type="SMART" id="SM00342">
    <property type="entry name" value="HTH_ARAC"/>
    <property type="match status" value="1"/>
</dbReference>
<evidence type="ECO:0000256" key="3">
    <source>
        <dbReference type="ARBA" id="ARBA00023159"/>
    </source>
</evidence>
<evidence type="ECO:0000256" key="4">
    <source>
        <dbReference type="ARBA" id="ARBA00023163"/>
    </source>
</evidence>
<protein>
    <submittedName>
        <fullName evidence="6">HTH-type transcriptional activator RhaS</fullName>
    </submittedName>
</protein>
<organism evidence="6">
    <name type="scientific">mine drainage metagenome</name>
    <dbReference type="NCBI Taxonomy" id="410659"/>
    <lineage>
        <taxon>unclassified sequences</taxon>
        <taxon>metagenomes</taxon>
        <taxon>ecological metagenomes</taxon>
    </lineage>
</organism>
<dbReference type="Gene3D" id="2.60.120.10">
    <property type="entry name" value="Jelly Rolls"/>
    <property type="match status" value="1"/>
</dbReference>
<sequence length="263" mass="29109">MNRTEVRRLRLFDLEHVRHHQHGQEWVPHWHDEWSFGAIVEGECRCSVAGRPFLARTGDLIAIAPGVVHTGALTSHESDSSVLVTMIYVPWAWLDQAQLAAPARSGRTSAPALCRAARDLAISEGVQDWLYRSIPVLARALRSRPPEPREPLPSAAVRHLIGQIQSGVLGGEKTVSGLARHCAVSRERIHRVLTQWIGMTPTEYLRAVRLHRAKQLVSAGEPLASVAAECGFADQAHFTRWFRRTFGYTPGDLAQATFPSGNG</sequence>
<accession>A0A1J5QJF9</accession>
<dbReference type="EMBL" id="MLJW01000686">
    <property type="protein sequence ID" value="OIQ83630.1"/>
    <property type="molecule type" value="Genomic_DNA"/>
</dbReference>
<evidence type="ECO:0000256" key="1">
    <source>
        <dbReference type="ARBA" id="ARBA00023015"/>
    </source>
</evidence>
<dbReference type="InterPro" id="IPR018062">
    <property type="entry name" value="HTH_AraC-typ_CS"/>
</dbReference>
<dbReference type="InterPro" id="IPR014710">
    <property type="entry name" value="RmlC-like_jellyroll"/>
</dbReference>
<dbReference type="GO" id="GO:0043565">
    <property type="term" value="F:sequence-specific DNA binding"/>
    <property type="evidence" value="ECO:0007669"/>
    <property type="project" value="InterPro"/>
</dbReference>
<evidence type="ECO:0000313" key="6">
    <source>
        <dbReference type="EMBL" id="OIQ83630.1"/>
    </source>
</evidence>
<keyword evidence="2" id="KW-0238">DNA-binding</keyword>
<dbReference type="InterPro" id="IPR020449">
    <property type="entry name" value="Tscrpt_reg_AraC-type_HTH"/>
</dbReference>
<reference evidence="6" key="1">
    <citation type="submission" date="2016-10" db="EMBL/GenBank/DDBJ databases">
        <title>Sequence of Gallionella enrichment culture.</title>
        <authorList>
            <person name="Poehlein A."/>
            <person name="Muehling M."/>
            <person name="Daniel R."/>
        </authorList>
    </citation>
    <scope>NUCLEOTIDE SEQUENCE</scope>
</reference>
<dbReference type="PROSITE" id="PS00041">
    <property type="entry name" value="HTH_ARAC_FAMILY_1"/>
    <property type="match status" value="1"/>
</dbReference>
<dbReference type="AlphaFoldDB" id="A0A1J5QJF9"/>
<dbReference type="SUPFAM" id="SSF46689">
    <property type="entry name" value="Homeodomain-like"/>
    <property type="match status" value="1"/>
</dbReference>
<dbReference type="PANTHER" id="PTHR46796">
    <property type="entry name" value="HTH-TYPE TRANSCRIPTIONAL ACTIVATOR RHAS-RELATED"/>
    <property type="match status" value="1"/>
</dbReference>
<evidence type="ECO:0000256" key="2">
    <source>
        <dbReference type="ARBA" id="ARBA00023125"/>
    </source>
</evidence>
<evidence type="ECO:0000259" key="5">
    <source>
        <dbReference type="PROSITE" id="PS01124"/>
    </source>
</evidence>
<name>A0A1J5QJF9_9ZZZZ</name>
<dbReference type="InterPro" id="IPR050204">
    <property type="entry name" value="AraC_XylS_family_regulators"/>
</dbReference>
<dbReference type="GO" id="GO:0003700">
    <property type="term" value="F:DNA-binding transcription factor activity"/>
    <property type="evidence" value="ECO:0007669"/>
    <property type="project" value="InterPro"/>
</dbReference>
<dbReference type="InterPro" id="IPR037923">
    <property type="entry name" value="HTH-like"/>
</dbReference>
<dbReference type="PROSITE" id="PS01124">
    <property type="entry name" value="HTH_ARAC_FAMILY_2"/>
    <property type="match status" value="1"/>
</dbReference>
<keyword evidence="4" id="KW-0804">Transcription</keyword>
<dbReference type="Pfam" id="PF12833">
    <property type="entry name" value="HTH_18"/>
    <property type="match status" value="1"/>
</dbReference>
<dbReference type="InterPro" id="IPR018060">
    <property type="entry name" value="HTH_AraC"/>
</dbReference>
<dbReference type="InterPro" id="IPR009057">
    <property type="entry name" value="Homeodomain-like_sf"/>
</dbReference>
<dbReference type="Pfam" id="PF02311">
    <property type="entry name" value="AraC_binding"/>
    <property type="match status" value="1"/>
</dbReference>
<dbReference type="PRINTS" id="PR00032">
    <property type="entry name" value="HTHARAC"/>
</dbReference>
<feature type="domain" description="HTH araC/xylS-type" evidence="5">
    <location>
        <begin position="158"/>
        <end position="256"/>
    </location>
</feature>
<dbReference type="Gene3D" id="1.10.10.60">
    <property type="entry name" value="Homeodomain-like"/>
    <property type="match status" value="2"/>
</dbReference>